<evidence type="ECO:0000256" key="1">
    <source>
        <dbReference type="SAM" id="Phobius"/>
    </source>
</evidence>
<organism evidence="2 3">
    <name type="scientific">Leuconostoc holzapfelii</name>
    <dbReference type="NCBI Taxonomy" id="434464"/>
    <lineage>
        <taxon>Bacteria</taxon>
        <taxon>Bacillati</taxon>
        <taxon>Bacillota</taxon>
        <taxon>Bacilli</taxon>
        <taxon>Lactobacillales</taxon>
        <taxon>Lactobacillaceae</taxon>
        <taxon>Leuconostoc</taxon>
    </lineage>
</organism>
<evidence type="ECO:0000313" key="3">
    <source>
        <dbReference type="Proteomes" id="UP000590460"/>
    </source>
</evidence>
<dbReference type="EMBL" id="JAAXPO010000007">
    <property type="protein sequence ID" value="NKZ18903.1"/>
    <property type="molecule type" value="Genomic_DNA"/>
</dbReference>
<name>A0A846ZIM0_9LACO</name>
<feature type="transmembrane region" description="Helical" evidence="1">
    <location>
        <begin position="12"/>
        <end position="34"/>
    </location>
</feature>
<dbReference type="AlphaFoldDB" id="A0A846ZIM0"/>
<dbReference type="Proteomes" id="UP000590460">
    <property type="component" value="Unassembled WGS sequence"/>
</dbReference>
<sequence>MPHKLIQQPGAVFGSALVILGFLGGLILLQNVVLNARLQTQRQMIRLAELDKLQFKASLHYEQTHQAVFTLDQRRISVCEDQLTIRIGKTGYTRSLHHPAP</sequence>
<protein>
    <submittedName>
        <fullName evidence="2">Uncharacterized protein</fullName>
    </submittedName>
</protein>
<reference evidence="2 3" key="1">
    <citation type="submission" date="2020-04" db="EMBL/GenBank/DDBJ databases">
        <title>MicrobeNet Type strains.</title>
        <authorList>
            <person name="Nicholson A.C."/>
        </authorList>
    </citation>
    <scope>NUCLEOTIDE SEQUENCE [LARGE SCALE GENOMIC DNA]</scope>
    <source>
        <strain evidence="2 3">CCUG 54536</strain>
    </source>
</reference>
<evidence type="ECO:0000313" key="2">
    <source>
        <dbReference type="EMBL" id="NKZ18903.1"/>
    </source>
</evidence>
<gene>
    <name evidence="2" type="ORF">HF966_06920</name>
</gene>
<proteinExistence type="predicted"/>
<keyword evidence="1" id="KW-0812">Transmembrane</keyword>
<dbReference type="RefSeq" id="WP_168677386.1">
    <property type="nucleotide sequence ID" value="NZ_BPKV01000008.1"/>
</dbReference>
<keyword evidence="1" id="KW-0472">Membrane</keyword>
<accession>A0A846ZIM0</accession>
<keyword evidence="1" id="KW-1133">Transmembrane helix</keyword>
<comment type="caution">
    <text evidence="2">The sequence shown here is derived from an EMBL/GenBank/DDBJ whole genome shotgun (WGS) entry which is preliminary data.</text>
</comment>